<dbReference type="RefSeq" id="WP_038987319.1">
    <property type="nucleotide sequence ID" value="NZ_FNYS01000003.1"/>
</dbReference>
<dbReference type="Pfam" id="PF16371">
    <property type="entry name" value="MetallophosN"/>
    <property type="match status" value="1"/>
</dbReference>
<evidence type="ECO:0000313" key="6">
    <source>
        <dbReference type="EMBL" id="SEI70285.1"/>
    </source>
</evidence>
<dbReference type="GO" id="GO:0016787">
    <property type="term" value="F:hydrolase activity"/>
    <property type="evidence" value="ECO:0007669"/>
    <property type="project" value="InterPro"/>
</dbReference>
<evidence type="ECO:0000313" key="5">
    <source>
        <dbReference type="EMBL" id="KZE78025.1"/>
    </source>
</evidence>
<protein>
    <submittedName>
        <fullName evidence="6">3',5'-cyclic AMP phosphodiesterase CpdA</fullName>
    </submittedName>
</protein>
<dbReference type="EMBL" id="LQNU01000066">
    <property type="protein sequence ID" value="KZE78025.1"/>
    <property type="molecule type" value="Genomic_DNA"/>
</dbReference>
<dbReference type="Gene3D" id="3.60.21.10">
    <property type="match status" value="1"/>
</dbReference>
<feature type="signal peptide" evidence="1">
    <location>
        <begin position="1"/>
        <end position="18"/>
    </location>
</feature>
<evidence type="ECO:0000256" key="1">
    <source>
        <dbReference type="SAM" id="SignalP"/>
    </source>
</evidence>
<keyword evidence="7" id="KW-1185">Reference proteome</keyword>
<accession>A0A161SCD7</accession>
<dbReference type="InterPro" id="IPR051918">
    <property type="entry name" value="STPP_CPPED1"/>
</dbReference>
<dbReference type="InterPro" id="IPR029052">
    <property type="entry name" value="Metallo-depent_PP-like"/>
</dbReference>
<keyword evidence="1" id="KW-0732">Signal</keyword>
<feature type="domain" description="Calcineurin-like phosphoesterase C-terminal" evidence="3">
    <location>
        <begin position="317"/>
        <end position="485"/>
    </location>
</feature>
<dbReference type="Gene3D" id="2.60.40.10">
    <property type="entry name" value="Immunoglobulins"/>
    <property type="match status" value="1"/>
</dbReference>
<dbReference type="PANTHER" id="PTHR43143:SF1">
    <property type="entry name" value="SERINE_THREONINE-PROTEIN PHOSPHATASE CPPED1"/>
    <property type="match status" value="1"/>
</dbReference>
<dbReference type="EMBL" id="FNYS01000003">
    <property type="protein sequence ID" value="SEI70285.1"/>
    <property type="molecule type" value="Genomic_DNA"/>
</dbReference>
<evidence type="ECO:0000259" key="3">
    <source>
        <dbReference type="Pfam" id="PF16370"/>
    </source>
</evidence>
<feature type="domain" description="Calcineurin-like phosphoesterase N-terminal" evidence="4">
    <location>
        <begin position="40"/>
        <end position="111"/>
    </location>
</feature>
<dbReference type="Pfam" id="PF00149">
    <property type="entry name" value="Metallophos"/>
    <property type="match status" value="1"/>
</dbReference>
<evidence type="ECO:0000259" key="2">
    <source>
        <dbReference type="Pfam" id="PF00149"/>
    </source>
</evidence>
<dbReference type="Proteomes" id="UP000183077">
    <property type="component" value="Unassembled WGS sequence"/>
</dbReference>
<dbReference type="InterPro" id="IPR032288">
    <property type="entry name" value="Metallophos_C"/>
</dbReference>
<name>A0A161SCD7_9FLAO</name>
<reference evidence="6 8" key="2">
    <citation type="submission" date="2016-10" db="EMBL/GenBank/DDBJ databases">
        <authorList>
            <person name="de Groot N.N."/>
        </authorList>
    </citation>
    <scope>NUCLEOTIDE SEQUENCE [LARGE SCALE GENOMIC DNA]</scope>
    <source>
        <strain evidence="6 8">DSM 23048</strain>
    </source>
</reference>
<dbReference type="Proteomes" id="UP000076630">
    <property type="component" value="Unassembled WGS sequence"/>
</dbReference>
<evidence type="ECO:0000259" key="4">
    <source>
        <dbReference type="Pfam" id="PF16371"/>
    </source>
</evidence>
<dbReference type="SUPFAM" id="SSF56300">
    <property type="entry name" value="Metallo-dependent phosphatases"/>
    <property type="match status" value="1"/>
</dbReference>
<dbReference type="SUPFAM" id="SSF117074">
    <property type="entry name" value="Hypothetical protein PA1324"/>
    <property type="match status" value="1"/>
</dbReference>
<sequence>MRRLLICLSLLLTSVVNAQVKKVEGRVFEDSNQNGQYDKGEPLLKGITISNGRDLVKTDAKGKYSINTLVDYQVFVIKPSSYQSALSKENKVNFYMPYEVLGKVNTYDFALYKQEESKPLHAVLLGDLQSDVMDDIHHVEKLVVSELVQSPPNLIFPLGDLVFDRLEVFDPLSKSLGLIGSPIYYVVGNHDLNFGKGLTIKDRDSSYKKAFGPSYYALEYGNELIIVLNNIMPVDEKKYVGKIDEVQKIFLKNVLKQYASTHTKVKVMMHIPVEFMEDKAEFVNLFDAYKEVFIATGHTHTQYHNYYHRAGKTPIHELVAGAVCGAWWQGPHDIEGIPFAMMYDGTWKGYWNLHSEKDSYKLGYKVSGRDQQKQIHVWAPEVKEWDKSLEHLNDGYVYANVFAGDKDTDVQISYDGVSWQKMEYYEGVDPHYTRFIELQKLGRFKGMNISNFVDAKRKSKHLWRLSIPQGLEKGPQVIKVKAIDPRYGLNHVEYRVMWAPQ</sequence>
<dbReference type="InterPro" id="IPR013783">
    <property type="entry name" value="Ig-like_fold"/>
</dbReference>
<dbReference type="Pfam" id="PF16370">
    <property type="entry name" value="MetallophosC"/>
    <property type="match status" value="1"/>
</dbReference>
<feature type="domain" description="Calcineurin-like phosphoesterase" evidence="2">
    <location>
        <begin position="124"/>
        <end position="301"/>
    </location>
</feature>
<reference evidence="5 7" key="1">
    <citation type="submission" date="2016-01" db="EMBL/GenBank/DDBJ databases">
        <title>Whole genome sequencing of Myroides marinus L41.</title>
        <authorList>
            <person name="Hong K.W."/>
        </authorList>
    </citation>
    <scope>NUCLEOTIDE SEQUENCE [LARGE SCALE GENOMIC DNA]</scope>
    <source>
        <strain evidence="5 7">L41</strain>
    </source>
</reference>
<dbReference type="PANTHER" id="PTHR43143">
    <property type="entry name" value="METALLOPHOSPHOESTERASE, CALCINEURIN SUPERFAMILY"/>
    <property type="match status" value="1"/>
</dbReference>
<gene>
    <name evidence="5" type="ORF">AV926_13355</name>
    <name evidence="6" type="ORF">SAMN04488018_103144</name>
</gene>
<dbReference type="AlphaFoldDB" id="A0A161SCD7"/>
<dbReference type="GeneID" id="82256270"/>
<dbReference type="OrthoDB" id="1776264at2"/>
<proteinExistence type="predicted"/>
<organism evidence="5 7">
    <name type="scientific">Myroides marinus</name>
    <dbReference type="NCBI Taxonomy" id="703342"/>
    <lineage>
        <taxon>Bacteria</taxon>
        <taxon>Pseudomonadati</taxon>
        <taxon>Bacteroidota</taxon>
        <taxon>Flavobacteriia</taxon>
        <taxon>Flavobacteriales</taxon>
        <taxon>Flavobacteriaceae</taxon>
        <taxon>Myroides</taxon>
    </lineage>
</organism>
<evidence type="ECO:0000313" key="7">
    <source>
        <dbReference type="Proteomes" id="UP000076630"/>
    </source>
</evidence>
<dbReference type="InterPro" id="IPR032285">
    <property type="entry name" value="Metallophos_N"/>
</dbReference>
<evidence type="ECO:0000313" key="8">
    <source>
        <dbReference type="Proteomes" id="UP000183077"/>
    </source>
</evidence>
<dbReference type="InterPro" id="IPR004843">
    <property type="entry name" value="Calcineurin-like_PHP"/>
</dbReference>
<feature type="chain" id="PRO_5015051628" evidence="1">
    <location>
        <begin position="19"/>
        <end position="501"/>
    </location>
</feature>